<name>A0ABW6K3V5_9BACI</name>
<feature type="domain" description="Siphovirus-type tail component C-terminal" evidence="2">
    <location>
        <begin position="407"/>
        <end position="487"/>
    </location>
</feature>
<comment type="caution">
    <text evidence="3">The sequence shown here is derived from an EMBL/GenBank/DDBJ whole genome shotgun (WGS) entry which is preliminary data.</text>
</comment>
<dbReference type="InterPro" id="IPR054738">
    <property type="entry name" value="Siphovirus-type_tail_C"/>
</dbReference>
<gene>
    <name evidence="3" type="ORF">ACFYKT_16710</name>
</gene>
<accession>A0ABW6K3V5</accession>
<sequence length="488" mass="54682">MKSLTFNGTRKPWLILLRGRKKPPFSTVRRNLLSIPGRHGAFLHTSTKEPLVINQPISFIVNDDYNALQYKDELAEWLVTDEPVPLTFDDEPGRIYYAVVQNTIDDFERIASIRQGTIQFICPDPYGYSEEIAQNISSNNNLINSGTAETYPIFDIDVLKNITRLEVINKSLSDRQGASPSIVLGVAASMEQEEFAKEELIFQDSMQSTQTWQTAVEVDAGHIAGTVGVDSKGFYPATYGNAIYPLDWQGPSLIKGIGTSLQDFKADIYIENLNVDKETGMLDVYLRDSNSNVLAKISFGDAWKGKTENFGNAQVGDYNSTLKMSATADDPKGWNNFSGIIRVIRVDNVWNFYFAQIDKSGTHNWVHSRTRITDNARRYMSPVTSIQVAFRLWAGTVRTDMHIKNIKIYKINKPTGSGASQSVPFVAQAGDRLTIDTKKSLILKNGEFANELADLSLQMFPFAKGHNMLQIIPSDAVNVTARYRRAYL</sequence>
<keyword evidence="4" id="KW-1185">Reference proteome</keyword>
<dbReference type="Pfam" id="PF22768">
    <property type="entry name" value="SPP1_Dit"/>
    <property type="match status" value="1"/>
</dbReference>
<dbReference type="Proteomes" id="UP001601058">
    <property type="component" value="Unassembled WGS sequence"/>
</dbReference>
<dbReference type="NCBIfam" id="TIGR01633">
    <property type="entry name" value="phi3626_gp14_N"/>
    <property type="match status" value="1"/>
</dbReference>
<dbReference type="Gene3D" id="2.60.120.860">
    <property type="match status" value="1"/>
</dbReference>
<evidence type="ECO:0000313" key="3">
    <source>
        <dbReference type="EMBL" id="MFE8697985.1"/>
    </source>
</evidence>
<dbReference type="InterPro" id="IPR006520">
    <property type="entry name" value="Dit_BPSPP_N"/>
</dbReference>
<proteinExistence type="predicted"/>
<protein>
    <submittedName>
        <fullName evidence="3">Distal tail protein Dit</fullName>
    </submittedName>
</protein>
<dbReference type="EMBL" id="JBIACJ010000009">
    <property type="protein sequence ID" value="MFE8697985.1"/>
    <property type="molecule type" value="Genomic_DNA"/>
</dbReference>
<dbReference type="Pfam" id="PF05709">
    <property type="entry name" value="Sipho_tail"/>
    <property type="match status" value="1"/>
</dbReference>
<evidence type="ECO:0000313" key="4">
    <source>
        <dbReference type="Proteomes" id="UP001601058"/>
    </source>
</evidence>
<feature type="domain" description="Siphovirus-type tail component RIFT-related" evidence="1">
    <location>
        <begin position="14"/>
        <end position="122"/>
    </location>
</feature>
<evidence type="ECO:0000259" key="2">
    <source>
        <dbReference type="Pfam" id="PF22768"/>
    </source>
</evidence>
<reference evidence="3 4" key="1">
    <citation type="submission" date="2024-08" db="EMBL/GenBank/DDBJ databases">
        <title>Two novel Cytobacillus novel species.</title>
        <authorList>
            <person name="Liu G."/>
        </authorList>
    </citation>
    <scope>NUCLEOTIDE SEQUENCE [LARGE SCALE GENOMIC DNA]</scope>
    <source>
        <strain evidence="3 4">FJAT-53684</strain>
    </source>
</reference>
<organism evidence="3 4">
    <name type="scientific">Cytobacillus mangrovibacter</name>
    <dbReference type="NCBI Taxonomy" id="3299024"/>
    <lineage>
        <taxon>Bacteria</taxon>
        <taxon>Bacillati</taxon>
        <taxon>Bacillota</taxon>
        <taxon>Bacilli</taxon>
        <taxon>Bacillales</taxon>
        <taxon>Bacillaceae</taxon>
        <taxon>Cytobacillus</taxon>
    </lineage>
</organism>
<dbReference type="InterPro" id="IPR008841">
    <property type="entry name" value="Siphovirus-type_tail_N"/>
</dbReference>
<dbReference type="Gene3D" id="2.40.30.200">
    <property type="match status" value="1"/>
</dbReference>
<dbReference type="RefSeq" id="WP_389221944.1">
    <property type="nucleotide sequence ID" value="NZ_JBIACJ010000009.1"/>
</dbReference>
<evidence type="ECO:0000259" key="1">
    <source>
        <dbReference type="Pfam" id="PF05709"/>
    </source>
</evidence>